<feature type="binding site" evidence="11">
    <location>
        <position position="139"/>
    </location>
    <ligand>
        <name>NAD(+)</name>
        <dbReference type="ChEBI" id="CHEBI:57540"/>
    </ligand>
</feature>
<keyword evidence="9 11" id="KW-0234">DNA repair</keyword>
<dbReference type="InterPro" id="IPR001679">
    <property type="entry name" value="DNA_ligase"/>
</dbReference>
<comment type="similarity">
    <text evidence="11">Belongs to the NAD-dependent DNA ligase family. LigA subfamily.</text>
</comment>
<evidence type="ECO:0000256" key="11">
    <source>
        <dbReference type="HAMAP-Rule" id="MF_01588"/>
    </source>
</evidence>
<keyword evidence="6 11" id="KW-0862">Zinc</keyword>
<dbReference type="InterPro" id="IPR003583">
    <property type="entry name" value="Hlx-hairpin-Hlx_DNA-bd_motif"/>
</dbReference>
<evidence type="ECO:0000256" key="7">
    <source>
        <dbReference type="ARBA" id="ARBA00022842"/>
    </source>
</evidence>
<feature type="binding site" evidence="11">
    <location>
        <begin position="87"/>
        <end position="88"/>
    </location>
    <ligand>
        <name>NAD(+)</name>
        <dbReference type="ChEBI" id="CHEBI:57540"/>
    </ligand>
</feature>
<dbReference type="Pfam" id="PF00533">
    <property type="entry name" value="BRCT"/>
    <property type="match status" value="1"/>
</dbReference>
<dbReference type="InterPro" id="IPR036420">
    <property type="entry name" value="BRCT_dom_sf"/>
</dbReference>
<dbReference type="InterPro" id="IPR004149">
    <property type="entry name" value="Znf_DNAligase_C4"/>
</dbReference>
<feature type="binding site" evidence="11">
    <location>
        <position position="289"/>
    </location>
    <ligand>
        <name>NAD(+)</name>
        <dbReference type="ChEBI" id="CHEBI:57540"/>
    </ligand>
</feature>
<dbReference type="PIRSF" id="PIRSF001604">
    <property type="entry name" value="LigA"/>
    <property type="match status" value="1"/>
</dbReference>
<feature type="binding site" evidence="11">
    <location>
        <begin position="34"/>
        <end position="38"/>
    </location>
    <ligand>
        <name>NAD(+)</name>
        <dbReference type="ChEBI" id="CHEBI:57540"/>
    </ligand>
</feature>
<keyword evidence="5 11" id="KW-0227">DNA damage</keyword>
<dbReference type="SMART" id="SM00292">
    <property type="entry name" value="BRCT"/>
    <property type="match status" value="1"/>
</dbReference>
<dbReference type="GO" id="GO:0046872">
    <property type="term" value="F:metal ion binding"/>
    <property type="evidence" value="ECO:0007669"/>
    <property type="project" value="UniProtKB-KW"/>
</dbReference>
<evidence type="ECO:0000256" key="6">
    <source>
        <dbReference type="ARBA" id="ARBA00022833"/>
    </source>
</evidence>
<gene>
    <name evidence="11 13" type="primary">ligA</name>
    <name evidence="13" type="ORF">HGG69_01235</name>
</gene>
<evidence type="ECO:0000259" key="12">
    <source>
        <dbReference type="PROSITE" id="PS50172"/>
    </source>
</evidence>
<dbReference type="InterPro" id="IPR010994">
    <property type="entry name" value="RuvA_2-like"/>
</dbReference>
<dbReference type="SMART" id="SM00278">
    <property type="entry name" value="HhH1"/>
    <property type="match status" value="2"/>
</dbReference>
<dbReference type="InterPro" id="IPR001357">
    <property type="entry name" value="BRCT_dom"/>
</dbReference>
<evidence type="ECO:0000256" key="1">
    <source>
        <dbReference type="ARBA" id="ARBA00004067"/>
    </source>
</evidence>
<dbReference type="SUPFAM" id="SSF56091">
    <property type="entry name" value="DNA ligase/mRNA capping enzyme, catalytic domain"/>
    <property type="match status" value="1"/>
</dbReference>
<dbReference type="Gene3D" id="3.30.470.30">
    <property type="entry name" value="DNA ligase/mRNA capping enzyme"/>
    <property type="match status" value="1"/>
</dbReference>
<feature type="binding site" evidence="11">
    <location>
        <position position="407"/>
    </location>
    <ligand>
        <name>Zn(2+)</name>
        <dbReference type="ChEBI" id="CHEBI:29105"/>
    </ligand>
</feature>
<dbReference type="PROSITE" id="PS50172">
    <property type="entry name" value="BRCT"/>
    <property type="match status" value="1"/>
</dbReference>
<dbReference type="InterPro" id="IPR013839">
    <property type="entry name" value="DNAligase_adenylation"/>
</dbReference>
<dbReference type="SUPFAM" id="SSF50249">
    <property type="entry name" value="Nucleic acid-binding proteins"/>
    <property type="match status" value="1"/>
</dbReference>
<protein>
    <recommendedName>
        <fullName evidence="11">DNA ligase</fullName>
        <ecNumber evidence="11">6.5.1.2</ecNumber>
    </recommendedName>
    <alternativeName>
        <fullName evidence="11">Polydeoxyribonucleotide synthase [NAD(+)]</fullName>
    </alternativeName>
</protein>
<keyword evidence="2 11" id="KW-0436">Ligase</keyword>
<feature type="binding site" evidence="11">
    <location>
        <position position="404"/>
    </location>
    <ligand>
        <name>Zn(2+)</name>
        <dbReference type="ChEBI" id="CHEBI:29105"/>
    </ligand>
</feature>
<comment type="catalytic activity">
    <reaction evidence="10 11">
        <text>NAD(+) + (deoxyribonucleotide)n-3'-hydroxyl + 5'-phospho-(deoxyribonucleotide)m = (deoxyribonucleotide)n+m + AMP + beta-nicotinamide D-nucleotide.</text>
        <dbReference type="EC" id="6.5.1.2"/>
    </reaction>
</comment>
<proteinExistence type="inferred from homology"/>
<dbReference type="NCBIfam" id="TIGR00575">
    <property type="entry name" value="dnlj"/>
    <property type="match status" value="1"/>
</dbReference>
<keyword evidence="3 11" id="KW-0235">DNA replication</keyword>
<dbReference type="GO" id="GO:0005829">
    <property type="term" value="C:cytosol"/>
    <property type="evidence" value="ECO:0007669"/>
    <property type="project" value="TreeGrafter"/>
</dbReference>
<evidence type="ECO:0000256" key="2">
    <source>
        <dbReference type="ARBA" id="ARBA00022598"/>
    </source>
</evidence>
<dbReference type="InterPro" id="IPR018239">
    <property type="entry name" value="DNA_ligase_AS"/>
</dbReference>
<dbReference type="KEGG" id="mphe:HGG69_01235"/>
<dbReference type="CDD" id="cd17748">
    <property type="entry name" value="BRCT_DNA_ligase_like"/>
    <property type="match status" value="1"/>
</dbReference>
<evidence type="ECO:0000256" key="4">
    <source>
        <dbReference type="ARBA" id="ARBA00022723"/>
    </source>
</evidence>
<evidence type="ECO:0000313" key="14">
    <source>
        <dbReference type="Proteomes" id="UP000501060"/>
    </source>
</evidence>
<dbReference type="RefSeq" id="WP_169604995.1">
    <property type="nucleotide sequence ID" value="NZ_CP051481.1"/>
</dbReference>
<evidence type="ECO:0000256" key="9">
    <source>
        <dbReference type="ARBA" id="ARBA00023204"/>
    </source>
</evidence>
<dbReference type="Pfam" id="PF03120">
    <property type="entry name" value="OB_DNA_ligase"/>
    <property type="match status" value="1"/>
</dbReference>
<dbReference type="PANTHER" id="PTHR23389">
    <property type="entry name" value="CHROMOSOME TRANSMISSION FIDELITY FACTOR 18"/>
    <property type="match status" value="1"/>
</dbReference>
<dbReference type="Pfam" id="PF12826">
    <property type="entry name" value="HHH_2"/>
    <property type="match status" value="1"/>
</dbReference>
<keyword evidence="8 11" id="KW-0520">NAD</keyword>
<dbReference type="PANTHER" id="PTHR23389:SF9">
    <property type="entry name" value="DNA LIGASE"/>
    <property type="match status" value="1"/>
</dbReference>
<feature type="binding site" evidence="11">
    <location>
        <position position="313"/>
    </location>
    <ligand>
        <name>NAD(+)</name>
        <dbReference type="ChEBI" id="CHEBI:57540"/>
    </ligand>
</feature>
<dbReference type="GO" id="GO:0003911">
    <property type="term" value="F:DNA ligase (NAD+) activity"/>
    <property type="evidence" value="ECO:0007669"/>
    <property type="project" value="UniProtKB-UniRule"/>
</dbReference>
<evidence type="ECO:0000256" key="10">
    <source>
        <dbReference type="ARBA" id="ARBA00034005"/>
    </source>
</evidence>
<comment type="cofactor">
    <cofactor evidence="11">
        <name>Mg(2+)</name>
        <dbReference type="ChEBI" id="CHEBI:18420"/>
    </cofactor>
    <cofactor evidence="11">
        <name>Mn(2+)</name>
        <dbReference type="ChEBI" id="CHEBI:29035"/>
    </cofactor>
</comment>
<dbReference type="SUPFAM" id="SSF47781">
    <property type="entry name" value="RuvA domain 2-like"/>
    <property type="match status" value="1"/>
</dbReference>
<sequence>MSKNINKQYIVELRNKIIKWNHAYFDLDAPIVEDAIYDKAIIELQKLESEYAHLFTEEELLNSPTAKIGANVNTAFAKVTHNEPMLSLQKSYEQSEIEKWQQNIEKVLNKPSYFIEPKIDGLSISLHYSNGKLRQALTRGDGLIGEDVTHNVLVIEDIPKSIDYKEDVEFRGEIYLKLSNFEILNARLEKQGMNKLANPRNTASGSIRQLNSDIVKERNLSCFIYSVIEPMKHNLNTLDSINNFIKTHNFKTTGLENHVYSITEIMDWIEEFKIKKTHLDYETDGVVIKLNEINFYDELGSTQKYPRWAIAYKYEPNVATTVMKNIFLTVGRTGMVTYNAELEPVELSGSIISAATLHNYDYISSLNIDINDLVYIKKAGEIIPKVISTVKSKDNTTFKRATHCPFCNSALIDSETGIDQYCVNKNCPEINLKKIIHFCSKTAMDIVSLGENNIEFFNKMNILNSFTDIYKLKNYRENLIKIKGFGVKSIDKLIENIENSKNNSLEKLIHALSIKLVGEKIAYFLASQIKKLSNLLTFDFNSLLAFNEIGEKIVASLYEYVNDIDNKKIVNDLIDAGLDLEFKDNIKSFKLINYSFVITGTLTHSRNKIQKMLVSKGAKVTNVVTKNTSFLITGEKAGSKLSKARALGVPVISEEELFEQFLN</sequence>
<dbReference type="NCBIfam" id="NF005932">
    <property type="entry name" value="PRK07956.1"/>
    <property type="match status" value="1"/>
</dbReference>
<feature type="binding site" evidence="11">
    <location>
        <position position="116"/>
    </location>
    <ligand>
        <name>NAD(+)</name>
        <dbReference type="ChEBI" id="CHEBI:57540"/>
    </ligand>
</feature>
<evidence type="ECO:0000256" key="5">
    <source>
        <dbReference type="ARBA" id="ARBA00022763"/>
    </source>
</evidence>
<dbReference type="Proteomes" id="UP000501060">
    <property type="component" value="Chromosome"/>
</dbReference>
<dbReference type="InterPro" id="IPR012340">
    <property type="entry name" value="NA-bd_OB-fold"/>
</dbReference>
<dbReference type="GO" id="GO:0006281">
    <property type="term" value="P:DNA repair"/>
    <property type="evidence" value="ECO:0007669"/>
    <property type="project" value="UniProtKB-KW"/>
</dbReference>
<dbReference type="EMBL" id="CP051481">
    <property type="protein sequence ID" value="QJG66944.1"/>
    <property type="molecule type" value="Genomic_DNA"/>
</dbReference>
<dbReference type="EC" id="6.5.1.2" evidence="11"/>
<dbReference type="SUPFAM" id="SSF52113">
    <property type="entry name" value="BRCT domain"/>
    <property type="match status" value="1"/>
</dbReference>
<evidence type="ECO:0000256" key="3">
    <source>
        <dbReference type="ARBA" id="ARBA00022705"/>
    </source>
</evidence>
<keyword evidence="11" id="KW-0464">Manganese</keyword>
<dbReference type="InterPro" id="IPR004150">
    <property type="entry name" value="NAD_DNA_ligase_OB"/>
</dbReference>
<dbReference type="SMART" id="SM00532">
    <property type="entry name" value="LIGANc"/>
    <property type="match status" value="1"/>
</dbReference>
<reference evidence="13 14" key="1">
    <citation type="submission" date="2020-04" db="EMBL/GenBank/DDBJ databases">
        <title>Novel Mycoplasma species detected in Phocoena phocoena (harbor porpoise) from the USA.</title>
        <authorList>
            <person name="Volokhov D.V."/>
        </authorList>
    </citation>
    <scope>NUCLEOTIDE SEQUENCE [LARGE SCALE GENOMIC DNA]</scope>
    <source>
        <strain evidence="13 14">Phocoena C-264-GEN</strain>
    </source>
</reference>
<feature type="binding site" evidence="11">
    <location>
        <position position="422"/>
    </location>
    <ligand>
        <name>Zn(2+)</name>
        <dbReference type="ChEBI" id="CHEBI:29105"/>
    </ligand>
</feature>
<dbReference type="InterPro" id="IPR041663">
    <property type="entry name" value="DisA/LigA_HHH"/>
</dbReference>
<dbReference type="InterPro" id="IPR013840">
    <property type="entry name" value="DNAligase_N"/>
</dbReference>
<feature type="binding site" evidence="11">
    <location>
        <position position="427"/>
    </location>
    <ligand>
        <name>Zn(2+)</name>
        <dbReference type="ChEBI" id="CHEBI:29105"/>
    </ligand>
</feature>
<dbReference type="Gene3D" id="3.40.50.10190">
    <property type="entry name" value="BRCT domain"/>
    <property type="match status" value="1"/>
</dbReference>
<accession>A0A858U1F1</accession>
<keyword evidence="4 11" id="KW-0479">Metal-binding</keyword>
<keyword evidence="7 11" id="KW-0460">Magnesium</keyword>
<feature type="binding site" evidence="11">
    <location>
        <position position="173"/>
    </location>
    <ligand>
        <name>NAD(+)</name>
        <dbReference type="ChEBI" id="CHEBI:57540"/>
    </ligand>
</feature>
<dbReference type="Pfam" id="PF03119">
    <property type="entry name" value="DNA_ligase_ZBD"/>
    <property type="match status" value="1"/>
</dbReference>
<feature type="domain" description="BRCT" evidence="12">
    <location>
        <begin position="591"/>
        <end position="663"/>
    </location>
</feature>
<evidence type="ECO:0000313" key="13">
    <source>
        <dbReference type="EMBL" id="QJG66944.1"/>
    </source>
</evidence>
<dbReference type="Gene3D" id="1.10.287.610">
    <property type="entry name" value="Helix hairpin bin"/>
    <property type="match status" value="1"/>
</dbReference>
<organism evidence="13 14">
    <name type="scientific">Mycoplasma phocoenae</name>
    <dbReference type="NCBI Taxonomy" id="754517"/>
    <lineage>
        <taxon>Bacteria</taxon>
        <taxon>Bacillati</taxon>
        <taxon>Mycoplasmatota</taxon>
        <taxon>Mollicutes</taxon>
        <taxon>Mycoplasmataceae</taxon>
        <taxon>Mycoplasma</taxon>
    </lineage>
</organism>
<dbReference type="GO" id="GO:0003677">
    <property type="term" value="F:DNA binding"/>
    <property type="evidence" value="ECO:0007669"/>
    <property type="project" value="InterPro"/>
</dbReference>
<evidence type="ECO:0000256" key="8">
    <source>
        <dbReference type="ARBA" id="ARBA00023027"/>
    </source>
</evidence>
<comment type="function">
    <text evidence="1 11">DNA ligase that catalyzes the formation of phosphodiester linkages between 5'-phosphoryl and 3'-hydroxyl groups in double-stranded DNA using NAD as a coenzyme and as the energy source for the reaction. It is essential for DNA replication and repair of damaged DNA.</text>
</comment>
<dbReference type="HAMAP" id="MF_01588">
    <property type="entry name" value="DNA_ligase_A"/>
    <property type="match status" value="1"/>
</dbReference>
<dbReference type="PROSITE" id="PS01055">
    <property type="entry name" value="DNA_LIGASE_N1"/>
    <property type="match status" value="1"/>
</dbReference>
<dbReference type="AlphaFoldDB" id="A0A858U1F1"/>
<dbReference type="GO" id="GO:0006260">
    <property type="term" value="P:DNA replication"/>
    <property type="evidence" value="ECO:0007669"/>
    <property type="project" value="UniProtKB-KW"/>
</dbReference>
<keyword evidence="14" id="KW-1185">Reference proteome</keyword>
<dbReference type="Gene3D" id="2.40.50.140">
    <property type="entry name" value="Nucleic acid-binding proteins"/>
    <property type="match status" value="1"/>
</dbReference>
<dbReference type="Gene3D" id="1.10.150.20">
    <property type="entry name" value="5' to 3' exonuclease, C-terminal subdomain"/>
    <property type="match status" value="2"/>
</dbReference>
<name>A0A858U1F1_9MOLU</name>
<dbReference type="CDD" id="cd00114">
    <property type="entry name" value="LIGANc"/>
    <property type="match status" value="1"/>
</dbReference>
<dbReference type="Pfam" id="PF01653">
    <property type="entry name" value="DNA_ligase_aden"/>
    <property type="match status" value="1"/>
</dbReference>
<feature type="active site" description="N6-AMP-lysine intermediate" evidence="11">
    <location>
        <position position="118"/>
    </location>
</feature>